<sequence>MSELCDLTAAEMAALVRGREVSAVELTEAHLRRVEQVNGAVNAIVTLVAERALADAAAADAELAAGRPRGPLHGLPVAHKDLTDTAGIRTTYGSRLFAEHVPAHDAPVVRKLRAAGAITLGKTNTPEFGTGSHTVNEVFGATRNPYDLTKSAGGSSGGAAAALATGMVALADGSDMGGSLRNPASFCNVAGLRPTPGRVAAPSAVAAWYTLGVAGPMARTAGDLALMMSVISGYDPAVPLTVTDDGSAFARPLDPDVTGLRVAWSADLGGLPVDPATAAVTGTAPAVFEKLGARVEPVELDLSAAEDAFRIYRAWYYALSYGELPQEELGENVRWNVARGREVTAADLARAERLRSGLFARMSAFWDEYDVLIAPVSQVPPFPVEQPYVTEVAGRVMPDYLAWMRSAYWISVLHAPAASVPCGFTPGGLPVGVQIVGRPYADLEVLRVAAAFERATGHAARRPPVLDAPVPGGPGGADGVSG</sequence>
<dbReference type="InterPro" id="IPR023631">
    <property type="entry name" value="Amidase_dom"/>
</dbReference>
<gene>
    <name evidence="3" type="ORF">HNP84_001458</name>
</gene>
<name>A0A840P6V1_9ACTN</name>
<dbReference type="Gene3D" id="3.90.1300.10">
    <property type="entry name" value="Amidase signature (AS) domain"/>
    <property type="match status" value="1"/>
</dbReference>
<dbReference type="EMBL" id="JACHGN010000003">
    <property type="protein sequence ID" value="MBB5131745.1"/>
    <property type="molecule type" value="Genomic_DNA"/>
</dbReference>
<dbReference type="InterPro" id="IPR000120">
    <property type="entry name" value="Amidase"/>
</dbReference>
<evidence type="ECO:0000259" key="2">
    <source>
        <dbReference type="Pfam" id="PF01425"/>
    </source>
</evidence>
<dbReference type="InterPro" id="IPR036928">
    <property type="entry name" value="AS_sf"/>
</dbReference>
<protein>
    <submittedName>
        <fullName evidence="3">Amidase</fullName>
        <ecNumber evidence="3">3.5.1.4</ecNumber>
    </submittedName>
</protein>
<dbReference type="AlphaFoldDB" id="A0A840P6V1"/>
<dbReference type="SUPFAM" id="SSF75304">
    <property type="entry name" value="Amidase signature (AS) enzymes"/>
    <property type="match status" value="1"/>
</dbReference>
<keyword evidence="4" id="KW-1185">Reference proteome</keyword>
<dbReference type="PANTHER" id="PTHR11895">
    <property type="entry name" value="TRANSAMIDASE"/>
    <property type="match status" value="1"/>
</dbReference>
<feature type="region of interest" description="Disordered" evidence="1">
    <location>
        <begin position="463"/>
        <end position="482"/>
    </location>
</feature>
<dbReference type="EC" id="3.5.1.4" evidence="3"/>
<reference evidence="3 4" key="1">
    <citation type="submission" date="2020-08" db="EMBL/GenBank/DDBJ databases">
        <title>Genomic Encyclopedia of Type Strains, Phase IV (KMG-IV): sequencing the most valuable type-strain genomes for metagenomic binning, comparative biology and taxonomic classification.</title>
        <authorList>
            <person name="Goeker M."/>
        </authorList>
    </citation>
    <scope>NUCLEOTIDE SEQUENCE [LARGE SCALE GENOMIC DNA]</scope>
    <source>
        <strain evidence="3 4">DSM 45615</strain>
    </source>
</reference>
<feature type="compositionally biased region" description="Gly residues" evidence="1">
    <location>
        <begin position="473"/>
        <end position="482"/>
    </location>
</feature>
<dbReference type="GO" id="GO:0004040">
    <property type="term" value="F:amidase activity"/>
    <property type="evidence" value="ECO:0007669"/>
    <property type="project" value="UniProtKB-EC"/>
</dbReference>
<evidence type="ECO:0000313" key="4">
    <source>
        <dbReference type="Proteomes" id="UP000578449"/>
    </source>
</evidence>
<dbReference type="Proteomes" id="UP000578449">
    <property type="component" value="Unassembled WGS sequence"/>
</dbReference>
<evidence type="ECO:0000313" key="3">
    <source>
        <dbReference type="EMBL" id="MBB5131745.1"/>
    </source>
</evidence>
<dbReference type="PANTHER" id="PTHR11895:SF76">
    <property type="entry name" value="INDOLEACETAMIDE HYDROLASE"/>
    <property type="match status" value="1"/>
</dbReference>
<keyword evidence="3" id="KW-0378">Hydrolase</keyword>
<dbReference type="Pfam" id="PF01425">
    <property type="entry name" value="Amidase"/>
    <property type="match status" value="1"/>
</dbReference>
<comment type="caution">
    <text evidence="3">The sequence shown here is derived from an EMBL/GenBank/DDBJ whole genome shotgun (WGS) entry which is preliminary data.</text>
</comment>
<feature type="domain" description="Amidase" evidence="2">
    <location>
        <begin position="25"/>
        <end position="446"/>
    </location>
</feature>
<dbReference type="InterPro" id="IPR020556">
    <property type="entry name" value="Amidase_CS"/>
</dbReference>
<accession>A0A840P6V1</accession>
<dbReference type="RefSeq" id="WP_185048591.1">
    <property type="nucleotide sequence ID" value="NZ_BAABIX010000009.1"/>
</dbReference>
<dbReference type="PROSITE" id="PS00571">
    <property type="entry name" value="AMIDASES"/>
    <property type="match status" value="1"/>
</dbReference>
<organism evidence="3 4">
    <name type="scientific">Thermocatellispora tengchongensis</name>
    <dbReference type="NCBI Taxonomy" id="1073253"/>
    <lineage>
        <taxon>Bacteria</taxon>
        <taxon>Bacillati</taxon>
        <taxon>Actinomycetota</taxon>
        <taxon>Actinomycetes</taxon>
        <taxon>Streptosporangiales</taxon>
        <taxon>Streptosporangiaceae</taxon>
        <taxon>Thermocatellispora</taxon>
    </lineage>
</organism>
<evidence type="ECO:0000256" key="1">
    <source>
        <dbReference type="SAM" id="MobiDB-lite"/>
    </source>
</evidence>
<proteinExistence type="predicted"/>
<dbReference type="NCBIfam" id="NF005686">
    <property type="entry name" value="PRK07486.1"/>
    <property type="match status" value="1"/>
</dbReference>